<reference evidence="2" key="1">
    <citation type="journal article" date="2013" name="Nat. Commun.">
        <title>Whole-genome sequencing of Oryza brachyantha reveals mechanisms underlying Oryza genome evolution.</title>
        <authorList>
            <person name="Chen J."/>
            <person name="Huang Q."/>
            <person name="Gao D."/>
            <person name="Wang J."/>
            <person name="Lang Y."/>
            <person name="Liu T."/>
            <person name="Li B."/>
            <person name="Bai Z."/>
            <person name="Luis Goicoechea J."/>
            <person name="Liang C."/>
            <person name="Chen C."/>
            <person name="Zhang W."/>
            <person name="Sun S."/>
            <person name="Liao Y."/>
            <person name="Zhang X."/>
            <person name="Yang L."/>
            <person name="Song C."/>
            <person name="Wang M."/>
            <person name="Shi J."/>
            <person name="Liu G."/>
            <person name="Liu J."/>
            <person name="Zhou H."/>
            <person name="Zhou W."/>
            <person name="Yu Q."/>
            <person name="An N."/>
            <person name="Chen Y."/>
            <person name="Cai Q."/>
            <person name="Wang B."/>
            <person name="Liu B."/>
            <person name="Min J."/>
            <person name="Huang Y."/>
            <person name="Wu H."/>
            <person name="Li Z."/>
            <person name="Zhang Y."/>
            <person name="Yin Y."/>
            <person name="Song W."/>
            <person name="Jiang J."/>
            <person name="Jackson S.A."/>
            <person name="Wing R.A."/>
            <person name="Wang J."/>
            <person name="Chen M."/>
        </authorList>
    </citation>
    <scope>NUCLEOTIDE SEQUENCE [LARGE SCALE GENOMIC DNA]</scope>
    <source>
        <strain evidence="2">cv. IRGC 101232</strain>
    </source>
</reference>
<evidence type="ECO:0000256" key="1">
    <source>
        <dbReference type="SAM" id="Phobius"/>
    </source>
</evidence>
<evidence type="ECO:0000313" key="3">
    <source>
        <dbReference type="Proteomes" id="UP000006038"/>
    </source>
</evidence>
<dbReference type="EnsemblPlants" id="OB10G17550.1">
    <property type="protein sequence ID" value="OB10G17550.1"/>
    <property type="gene ID" value="OB10G17550"/>
</dbReference>
<keyword evidence="3" id="KW-1185">Reference proteome</keyword>
<accession>J3N2K7</accession>
<dbReference type="OMA" id="PNDPASC"/>
<dbReference type="Gramene" id="OB10G17550.1">
    <property type="protein sequence ID" value="OB10G17550.1"/>
    <property type="gene ID" value="OB10G17550"/>
</dbReference>
<protein>
    <submittedName>
        <fullName evidence="2">Uncharacterized protein</fullName>
    </submittedName>
</protein>
<proteinExistence type="predicted"/>
<keyword evidence="1" id="KW-0472">Membrane</keyword>
<keyword evidence="1" id="KW-1133">Transmembrane helix</keyword>
<dbReference type="AlphaFoldDB" id="J3N2K7"/>
<dbReference type="HOGENOM" id="CLU_1743466_0_0_1"/>
<dbReference type="Proteomes" id="UP000006038">
    <property type="component" value="Chromosome 10"/>
</dbReference>
<sequence length="178" mass="19210">MAFLELIRLRISSSGTSTSSSSSSPPSSNRFFLQKARHSPNMVESSSMSFLTGDGFPLLSVADRSLLLELISSLVGRFPCSLFTDVDFLIVGVVTMVGAPLLILVSSVSWCCAICAFWSSLSGWQSSVKSCLEWLLLRLNSGSSSSSEGFNCSKTEKRHTSQPVSSKKTLAVFIFACK</sequence>
<evidence type="ECO:0000313" key="2">
    <source>
        <dbReference type="EnsemblPlants" id="OB10G17550.1"/>
    </source>
</evidence>
<organism evidence="2">
    <name type="scientific">Oryza brachyantha</name>
    <name type="common">malo sina</name>
    <dbReference type="NCBI Taxonomy" id="4533"/>
    <lineage>
        <taxon>Eukaryota</taxon>
        <taxon>Viridiplantae</taxon>
        <taxon>Streptophyta</taxon>
        <taxon>Embryophyta</taxon>
        <taxon>Tracheophyta</taxon>
        <taxon>Spermatophyta</taxon>
        <taxon>Magnoliopsida</taxon>
        <taxon>Liliopsida</taxon>
        <taxon>Poales</taxon>
        <taxon>Poaceae</taxon>
        <taxon>BOP clade</taxon>
        <taxon>Oryzoideae</taxon>
        <taxon>Oryzeae</taxon>
        <taxon>Oryzinae</taxon>
        <taxon>Oryza</taxon>
    </lineage>
</organism>
<feature type="transmembrane region" description="Helical" evidence="1">
    <location>
        <begin position="88"/>
        <end position="119"/>
    </location>
</feature>
<name>J3N2K7_ORYBR</name>
<keyword evidence="1" id="KW-0812">Transmembrane</keyword>
<reference evidence="2" key="2">
    <citation type="submission" date="2013-04" db="UniProtKB">
        <authorList>
            <consortium name="EnsemblPlants"/>
        </authorList>
    </citation>
    <scope>IDENTIFICATION</scope>
</reference>